<evidence type="ECO:0000313" key="1">
    <source>
        <dbReference type="EMBL" id="KAG0449407.1"/>
    </source>
</evidence>
<name>A0A835P9E8_VANPL</name>
<sequence length="102" mass="11480">MLAGWRESRFHHHGGWSPGVLQGRADSRLYIRPCLLKAIAPGEQFVMCAGDHGRRQVTITAGRTESLRSRSTSEVRCYVFIFEPKSTSHKINFEPRSAIAPL</sequence>
<comment type="caution">
    <text evidence="2">The sequence shown here is derived from an EMBL/GenBank/DDBJ whole genome shotgun (WGS) entry which is preliminary data.</text>
</comment>
<proteinExistence type="predicted"/>
<evidence type="ECO:0000313" key="3">
    <source>
        <dbReference type="Proteomes" id="UP000636800"/>
    </source>
</evidence>
<evidence type="ECO:0000313" key="2">
    <source>
        <dbReference type="EMBL" id="KAG0449465.1"/>
    </source>
</evidence>
<dbReference type="Proteomes" id="UP000639772">
    <property type="component" value="Unassembled WGS sequence"/>
</dbReference>
<evidence type="ECO:0000313" key="4">
    <source>
        <dbReference type="Proteomes" id="UP000639772"/>
    </source>
</evidence>
<protein>
    <submittedName>
        <fullName evidence="2">Uncharacterized protein</fullName>
    </submittedName>
</protein>
<dbReference type="EMBL" id="JADCNM010000187">
    <property type="protein sequence ID" value="KAG0449407.1"/>
    <property type="molecule type" value="Genomic_DNA"/>
</dbReference>
<accession>A0A835P9E8</accession>
<organism evidence="2 3">
    <name type="scientific">Vanilla planifolia</name>
    <name type="common">Vanilla</name>
    <dbReference type="NCBI Taxonomy" id="51239"/>
    <lineage>
        <taxon>Eukaryota</taxon>
        <taxon>Viridiplantae</taxon>
        <taxon>Streptophyta</taxon>
        <taxon>Embryophyta</taxon>
        <taxon>Tracheophyta</taxon>
        <taxon>Spermatophyta</taxon>
        <taxon>Magnoliopsida</taxon>
        <taxon>Liliopsida</taxon>
        <taxon>Asparagales</taxon>
        <taxon>Orchidaceae</taxon>
        <taxon>Vanilloideae</taxon>
        <taxon>Vanilleae</taxon>
        <taxon>Vanilla</taxon>
    </lineage>
</organism>
<dbReference type="Proteomes" id="UP000636800">
    <property type="component" value="Unassembled WGS sequence"/>
</dbReference>
<keyword evidence="3" id="KW-1185">Reference proteome</keyword>
<reference evidence="3 4" key="1">
    <citation type="journal article" date="2020" name="Nat. Food">
        <title>A phased Vanilla planifolia genome enables genetic improvement of flavour and production.</title>
        <authorList>
            <person name="Hasing T."/>
            <person name="Tang H."/>
            <person name="Brym M."/>
            <person name="Khazi F."/>
            <person name="Huang T."/>
            <person name="Chambers A.H."/>
        </authorList>
    </citation>
    <scope>NUCLEOTIDE SEQUENCE [LARGE SCALE GENOMIC DNA]</scope>
    <source>
        <tissue evidence="2">Leaf</tissue>
    </source>
</reference>
<gene>
    <name evidence="1" type="ORF">HPP92_027324</name>
    <name evidence="2" type="ORF">HPP92_027348</name>
</gene>
<dbReference type="EMBL" id="JADCNL010000186">
    <property type="protein sequence ID" value="KAG0449465.1"/>
    <property type="molecule type" value="Genomic_DNA"/>
</dbReference>
<dbReference type="AlphaFoldDB" id="A0A835P9E8"/>